<dbReference type="Gene3D" id="3.40.50.720">
    <property type="entry name" value="NAD(P)-binding Rossmann-like Domain"/>
    <property type="match status" value="1"/>
</dbReference>
<dbReference type="InterPro" id="IPR036291">
    <property type="entry name" value="NAD(P)-bd_dom_sf"/>
</dbReference>
<dbReference type="Pfam" id="PF01370">
    <property type="entry name" value="Epimerase"/>
    <property type="match status" value="1"/>
</dbReference>
<dbReference type="OrthoDB" id="9801773at2"/>
<dbReference type="InterPro" id="IPR013549">
    <property type="entry name" value="DUF1731"/>
</dbReference>
<evidence type="ECO:0000259" key="2">
    <source>
        <dbReference type="Pfam" id="PF01370"/>
    </source>
</evidence>
<dbReference type="NCBIfam" id="TIGR01777">
    <property type="entry name" value="yfcH"/>
    <property type="match status" value="1"/>
</dbReference>
<evidence type="ECO:0000313" key="5">
    <source>
        <dbReference type="Proteomes" id="UP000307790"/>
    </source>
</evidence>
<dbReference type="Proteomes" id="UP000307790">
    <property type="component" value="Unassembled WGS sequence"/>
</dbReference>
<comment type="caution">
    <text evidence="4">The sequence shown here is derived from an EMBL/GenBank/DDBJ whole genome shotgun (WGS) entry which is preliminary data.</text>
</comment>
<feature type="domain" description="DUF1731" evidence="3">
    <location>
        <begin position="251"/>
        <end position="297"/>
    </location>
</feature>
<accession>A0A5R9IUD8</accession>
<sequence length="300" mass="33915">MKILITGGTGLIGSHFIQKYQDKYQFTLVSRQHTPILSSGINPERITILNDLDALPNLNDFDVVINLAGQPIVDKRWSRKQKQKICQSRWQITEQLSKRINDSDNPPNVFLSGSAIGFYGRQGDEEIDENFAQVYPEFSHQVCKVWEDKARLCQSKTRLCLLRTGIVLERNRGALAKMIPPYRLGLGGRLSHGKQVMSWIHIDDMVNAMQFIIENEQLRGPINMTAPNPVSNRDFSESLATVLGRPNIATMPAFVLRGMFGEMADLLLYGQRVLPMALLKAGFVFQYDQLKGALEQILKP</sequence>
<protein>
    <submittedName>
        <fullName evidence="4">TIGR01777 family protein</fullName>
    </submittedName>
</protein>
<dbReference type="EMBL" id="VCBC01000001">
    <property type="protein sequence ID" value="TLU68123.1"/>
    <property type="molecule type" value="Genomic_DNA"/>
</dbReference>
<dbReference type="CDD" id="cd05242">
    <property type="entry name" value="SDR_a8"/>
    <property type="match status" value="1"/>
</dbReference>
<dbReference type="Pfam" id="PF08338">
    <property type="entry name" value="DUF1731"/>
    <property type="match status" value="1"/>
</dbReference>
<evidence type="ECO:0000256" key="1">
    <source>
        <dbReference type="ARBA" id="ARBA00009353"/>
    </source>
</evidence>
<feature type="domain" description="NAD-dependent epimerase/dehydratase" evidence="2">
    <location>
        <begin position="3"/>
        <end position="215"/>
    </location>
</feature>
<comment type="similarity">
    <text evidence="1">Belongs to the NAD(P)-dependent epimerase/dehydratase family. SDR39U1 subfamily.</text>
</comment>
<evidence type="ECO:0000259" key="3">
    <source>
        <dbReference type="Pfam" id="PF08338"/>
    </source>
</evidence>
<name>A0A5R9IUD8_9GAMM</name>
<dbReference type="AlphaFoldDB" id="A0A5R9IUD8"/>
<dbReference type="PANTHER" id="PTHR11092:SF0">
    <property type="entry name" value="EPIMERASE FAMILY PROTEIN SDR39U1"/>
    <property type="match status" value="1"/>
</dbReference>
<proteinExistence type="inferred from homology"/>
<gene>
    <name evidence="4" type="ORF">FE810_00420</name>
</gene>
<dbReference type="InterPro" id="IPR001509">
    <property type="entry name" value="Epimerase_deHydtase"/>
</dbReference>
<dbReference type="InterPro" id="IPR010099">
    <property type="entry name" value="SDR39U1"/>
</dbReference>
<dbReference type="PANTHER" id="PTHR11092">
    <property type="entry name" value="SUGAR NUCLEOTIDE EPIMERASE RELATED"/>
    <property type="match status" value="1"/>
</dbReference>
<organism evidence="4 5">
    <name type="scientific">Thalassotalea litorea</name>
    <dbReference type="NCBI Taxonomy" id="2020715"/>
    <lineage>
        <taxon>Bacteria</taxon>
        <taxon>Pseudomonadati</taxon>
        <taxon>Pseudomonadota</taxon>
        <taxon>Gammaproteobacteria</taxon>
        <taxon>Alteromonadales</taxon>
        <taxon>Colwelliaceae</taxon>
        <taxon>Thalassotalea</taxon>
    </lineage>
</organism>
<dbReference type="SUPFAM" id="SSF51735">
    <property type="entry name" value="NAD(P)-binding Rossmann-fold domains"/>
    <property type="match status" value="1"/>
</dbReference>
<evidence type="ECO:0000313" key="4">
    <source>
        <dbReference type="EMBL" id="TLU68123.1"/>
    </source>
</evidence>
<keyword evidence="5" id="KW-1185">Reference proteome</keyword>
<reference evidence="4 5" key="1">
    <citation type="submission" date="2019-05" db="EMBL/GenBank/DDBJ databases">
        <title>Genome sequences of Thalassotalea litorea 1K03283.</title>
        <authorList>
            <person name="Zhang D."/>
        </authorList>
    </citation>
    <scope>NUCLEOTIDE SEQUENCE [LARGE SCALE GENOMIC DNA]</scope>
    <source>
        <strain evidence="4 5">MCCC 1K03283</strain>
    </source>
</reference>